<feature type="compositionally biased region" description="Basic and acidic residues" evidence="1">
    <location>
        <begin position="90"/>
        <end position="104"/>
    </location>
</feature>
<gene>
    <name evidence="2" type="ORF">HAX54_032962</name>
</gene>
<protein>
    <submittedName>
        <fullName evidence="2">Uncharacterized protein</fullName>
    </submittedName>
</protein>
<evidence type="ECO:0000313" key="2">
    <source>
        <dbReference type="EMBL" id="MCD9644607.1"/>
    </source>
</evidence>
<dbReference type="Proteomes" id="UP000823775">
    <property type="component" value="Unassembled WGS sequence"/>
</dbReference>
<sequence>MGGHIIVIFHHGEEGLTARTIDGKNNEKKGGCSRASQLEEGINKIVNEAAVVDSPIGEEDSDFLDFEEEDLDGVPDEDDSEIDEELRGFRENLRQQKRNNEAAKQKQKTKKFSKIQEVELGEAGVDRGFEDIFKNKVDKYVGRLGSDEDFIGSSDEPSEDSEE</sequence>
<proteinExistence type="predicted"/>
<dbReference type="EMBL" id="JACEIK010004205">
    <property type="protein sequence ID" value="MCD9644607.1"/>
    <property type="molecule type" value="Genomic_DNA"/>
</dbReference>
<evidence type="ECO:0000313" key="3">
    <source>
        <dbReference type="Proteomes" id="UP000823775"/>
    </source>
</evidence>
<keyword evidence="3" id="KW-1185">Reference proteome</keyword>
<accession>A0ABS8VDQ6</accession>
<reference evidence="2 3" key="1">
    <citation type="journal article" date="2021" name="BMC Genomics">
        <title>Datura genome reveals duplications of psychoactive alkaloid biosynthetic genes and high mutation rate following tissue culture.</title>
        <authorList>
            <person name="Rajewski A."/>
            <person name="Carter-House D."/>
            <person name="Stajich J."/>
            <person name="Litt A."/>
        </authorList>
    </citation>
    <scope>NUCLEOTIDE SEQUENCE [LARGE SCALE GENOMIC DNA]</scope>
    <source>
        <strain evidence="2">AR-01</strain>
    </source>
</reference>
<evidence type="ECO:0000256" key="1">
    <source>
        <dbReference type="SAM" id="MobiDB-lite"/>
    </source>
</evidence>
<name>A0ABS8VDQ6_DATST</name>
<feature type="region of interest" description="Disordered" evidence="1">
    <location>
        <begin position="90"/>
        <end position="112"/>
    </location>
</feature>
<comment type="caution">
    <text evidence="2">The sequence shown here is derived from an EMBL/GenBank/DDBJ whole genome shotgun (WGS) entry which is preliminary data.</text>
</comment>
<organism evidence="2 3">
    <name type="scientific">Datura stramonium</name>
    <name type="common">Jimsonweed</name>
    <name type="synonym">Common thornapple</name>
    <dbReference type="NCBI Taxonomy" id="4076"/>
    <lineage>
        <taxon>Eukaryota</taxon>
        <taxon>Viridiplantae</taxon>
        <taxon>Streptophyta</taxon>
        <taxon>Embryophyta</taxon>
        <taxon>Tracheophyta</taxon>
        <taxon>Spermatophyta</taxon>
        <taxon>Magnoliopsida</taxon>
        <taxon>eudicotyledons</taxon>
        <taxon>Gunneridae</taxon>
        <taxon>Pentapetalae</taxon>
        <taxon>asterids</taxon>
        <taxon>lamiids</taxon>
        <taxon>Solanales</taxon>
        <taxon>Solanaceae</taxon>
        <taxon>Solanoideae</taxon>
        <taxon>Datureae</taxon>
        <taxon>Datura</taxon>
    </lineage>
</organism>